<protein>
    <submittedName>
        <fullName evidence="1">Uncharacterized protein</fullName>
    </submittedName>
</protein>
<dbReference type="PANTHER" id="PTHR33067:SF9">
    <property type="entry name" value="RNA-DIRECTED DNA POLYMERASE"/>
    <property type="match status" value="1"/>
</dbReference>
<dbReference type="OrthoDB" id="778454at2759"/>
<dbReference type="AlphaFoldDB" id="A0A371H8P1"/>
<dbReference type="PANTHER" id="PTHR33067">
    <property type="entry name" value="RNA-DIRECTED DNA POLYMERASE-RELATED"/>
    <property type="match status" value="1"/>
</dbReference>
<gene>
    <name evidence="1" type="ORF">CR513_17838</name>
</gene>
<comment type="caution">
    <text evidence="1">The sequence shown here is derived from an EMBL/GenBank/DDBJ whole genome shotgun (WGS) entry which is preliminary data.</text>
</comment>
<dbReference type="InterPro" id="IPR021109">
    <property type="entry name" value="Peptidase_aspartic_dom_sf"/>
</dbReference>
<organism evidence="1 2">
    <name type="scientific">Mucuna pruriens</name>
    <name type="common">Velvet bean</name>
    <name type="synonym">Dolichos pruriens</name>
    <dbReference type="NCBI Taxonomy" id="157652"/>
    <lineage>
        <taxon>Eukaryota</taxon>
        <taxon>Viridiplantae</taxon>
        <taxon>Streptophyta</taxon>
        <taxon>Embryophyta</taxon>
        <taxon>Tracheophyta</taxon>
        <taxon>Spermatophyta</taxon>
        <taxon>Magnoliopsida</taxon>
        <taxon>eudicotyledons</taxon>
        <taxon>Gunneridae</taxon>
        <taxon>Pentapetalae</taxon>
        <taxon>rosids</taxon>
        <taxon>fabids</taxon>
        <taxon>Fabales</taxon>
        <taxon>Fabaceae</taxon>
        <taxon>Papilionoideae</taxon>
        <taxon>50 kb inversion clade</taxon>
        <taxon>NPAAA clade</taxon>
        <taxon>indigoferoid/millettioid clade</taxon>
        <taxon>Phaseoleae</taxon>
        <taxon>Mucuna</taxon>
    </lineage>
</organism>
<accession>A0A371H8P1</accession>
<dbReference type="Gene3D" id="2.40.70.10">
    <property type="entry name" value="Acid Proteases"/>
    <property type="match status" value="1"/>
</dbReference>
<keyword evidence="2" id="KW-1185">Reference proteome</keyword>
<dbReference type="Proteomes" id="UP000257109">
    <property type="component" value="Unassembled WGS sequence"/>
</dbReference>
<evidence type="ECO:0000313" key="1">
    <source>
        <dbReference type="EMBL" id="RDX99157.1"/>
    </source>
</evidence>
<evidence type="ECO:0000313" key="2">
    <source>
        <dbReference type="Proteomes" id="UP000257109"/>
    </source>
</evidence>
<sequence length="139" mass="15869">MKSCYIHSRRWKLISLFLRPSSRFRNMQNSSRNYALIKGIKIGRNVYTLIKSEQVSALIQPAMPKKCRDPNTFTVPCTIDECTFVDSMLDLGASINVMHSSVYKSLNFGDLEPTGNNPTSKYKHCASTWYPRRCVGPNK</sequence>
<dbReference type="EMBL" id="QJKJ01003290">
    <property type="protein sequence ID" value="RDX99157.1"/>
    <property type="molecule type" value="Genomic_DNA"/>
</dbReference>
<feature type="non-terminal residue" evidence="1">
    <location>
        <position position="1"/>
    </location>
</feature>
<proteinExistence type="predicted"/>
<reference evidence="1" key="1">
    <citation type="submission" date="2018-05" db="EMBL/GenBank/DDBJ databases">
        <title>Draft genome of Mucuna pruriens seed.</title>
        <authorList>
            <person name="Nnadi N.E."/>
            <person name="Vos R."/>
            <person name="Hasami M.H."/>
            <person name="Devisetty U.K."/>
            <person name="Aguiy J.C."/>
        </authorList>
    </citation>
    <scope>NUCLEOTIDE SEQUENCE [LARGE SCALE GENOMIC DNA]</scope>
    <source>
        <strain evidence="1">JCA_2017</strain>
    </source>
</reference>
<name>A0A371H8P1_MUCPR</name>